<dbReference type="Proteomes" id="UP001232992">
    <property type="component" value="Unassembled WGS sequence"/>
</dbReference>
<reference evidence="1 2" key="1">
    <citation type="submission" date="2023-01" db="EMBL/GenBank/DDBJ databases">
        <title>Novel diversity within Roseofilum (Cyanobacteria; Desertifilaceae) from marine benthic mats with descriptions of four novel species.</title>
        <authorList>
            <person name="Wang Y."/>
            <person name="Berthold D.E."/>
            <person name="Hu J."/>
            <person name="Lefler F.W."/>
            <person name="Laughinghouse H.D. IV."/>
        </authorList>
    </citation>
    <scope>NUCLEOTIDE SEQUENCE [LARGE SCALE GENOMIC DNA]</scope>
    <source>
        <strain evidence="1 2">BLCC-M143</strain>
    </source>
</reference>
<dbReference type="PANTHER" id="PTHR42716:SF3">
    <property type="entry name" value="SLL1913 PROTEIN"/>
    <property type="match status" value="1"/>
</dbReference>
<evidence type="ECO:0000313" key="2">
    <source>
        <dbReference type="Proteomes" id="UP001232992"/>
    </source>
</evidence>
<comment type="caution">
    <text evidence="1">The sequence shown here is derived from an EMBL/GenBank/DDBJ whole genome shotgun (WGS) entry which is preliminary data.</text>
</comment>
<accession>A0ABT7C2V5</accession>
<name>A0ABT7C2V5_9CYAN</name>
<dbReference type="InterPro" id="IPR005288">
    <property type="entry name" value="NadB"/>
</dbReference>
<protein>
    <submittedName>
        <fullName evidence="1">FAD-dependent oxidoreductase</fullName>
    </submittedName>
</protein>
<dbReference type="Gene3D" id="3.50.50.60">
    <property type="entry name" value="FAD/NAD(P)-binding domain"/>
    <property type="match status" value="1"/>
</dbReference>
<dbReference type="EMBL" id="JAQOSQ010000050">
    <property type="protein sequence ID" value="MDJ1185788.1"/>
    <property type="molecule type" value="Genomic_DNA"/>
</dbReference>
<proteinExistence type="predicted"/>
<dbReference type="SUPFAM" id="SSF51905">
    <property type="entry name" value="FAD/NAD(P)-binding domain"/>
    <property type="match status" value="1"/>
</dbReference>
<dbReference type="Pfam" id="PF12831">
    <property type="entry name" value="FAD_oxidored"/>
    <property type="match status" value="1"/>
</dbReference>
<keyword evidence="2" id="KW-1185">Reference proteome</keyword>
<dbReference type="RefSeq" id="WP_283760426.1">
    <property type="nucleotide sequence ID" value="NZ_JAQOSQ010000050.1"/>
</dbReference>
<dbReference type="PANTHER" id="PTHR42716">
    <property type="entry name" value="L-ASPARTATE OXIDASE"/>
    <property type="match status" value="1"/>
</dbReference>
<evidence type="ECO:0000313" key="1">
    <source>
        <dbReference type="EMBL" id="MDJ1185788.1"/>
    </source>
</evidence>
<dbReference type="InterPro" id="IPR036188">
    <property type="entry name" value="FAD/NAD-bd_sf"/>
</dbReference>
<gene>
    <name evidence="1" type="ORF">PMH09_21625</name>
</gene>
<sequence length="616" mass="67767">MNNKQQNEKIVDILVVGGGTGGTAAAIQAARSGAKTLLVSEFSWLGGMLTAAGVSAPDGNELDAFRTGLWGAFVQALVEQQPEGLDWNWVSLFGFSPQLGAEIFRDWVRSLPNLEWIVGQRPLEVYRQGNQITGVGFPDFSVKATITIDGTELGELLPLGNIPYRWGWESQEEFDEPSAPVELNEFTDRYPVQAPTWVIHLQDFGEGKTAAEIPDTGIPDAAFAGAWENHGAEKFLSYGMLPDRAMMINWPIHGNDYAIDLNRLVGSSTDRLAVHQEALDYSLGFGRYIQQHLGQHYGLATSQFPLVSPPASSPSSPRTTLPPEVQTGVALYPYYRESRRLRGITTIREQDILPQPGGVVAALPVDKTGAVSSIAIGNYVNDHHYPEKPFSLAPKSLRWGGRWTGTPFTIPYGSLIPEQVDGFLVCEKNISVSHMANGATRLQPVVMNIGQAAGMAAGLCIQRQCQPRELSVEVLQEALLGDTIAPALVVPCFNLTHRTPDWQQWQRQYLSDRHSYPKTGDIPSTSPRRFAGRSGISTDAVEVSGLFHRCGEQDYQLEVQTPMELSHIHWRAIATEPSVDRDLAAYRDRVQISLRGRINRAGGWIIVEEITDCSSP</sequence>
<organism evidence="1 2">
    <name type="scientific">Roseofilum casamattae BLCC-M143</name>
    <dbReference type="NCBI Taxonomy" id="3022442"/>
    <lineage>
        <taxon>Bacteria</taxon>
        <taxon>Bacillati</taxon>
        <taxon>Cyanobacteriota</taxon>
        <taxon>Cyanophyceae</taxon>
        <taxon>Desertifilales</taxon>
        <taxon>Desertifilaceae</taxon>
        <taxon>Roseofilum</taxon>
        <taxon>Roseofilum casamattae</taxon>
    </lineage>
</organism>